<name>A0A398AI39_BRACM</name>
<protein>
    <recommendedName>
        <fullName evidence="1">RNase H type-1 domain-containing protein</fullName>
    </recommendedName>
</protein>
<evidence type="ECO:0000259" key="1">
    <source>
        <dbReference type="Pfam" id="PF13456"/>
    </source>
</evidence>
<organism evidence="2 3">
    <name type="scientific">Brassica campestris</name>
    <name type="common">Field mustard</name>
    <dbReference type="NCBI Taxonomy" id="3711"/>
    <lineage>
        <taxon>Eukaryota</taxon>
        <taxon>Viridiplantae</taxon>
        <taxon>Streptophyta</taxon>
        <taxon>Embryophyta</taxon>
        <taxon>Tracheophyta</taxon>
        <taxon>Spermatophyta</taxon>
        <taxon>Magnoliopsida</taxon>
        <taxon>eudicotyledons</taxon>
        <taxon>Gunneridae</taxon>
        <taxon>Pentapetalae</taxon>
        <taxon>rosids</taxon>
        <taxon>malvids</taxon>
        <taxon>Brassicales</taxon>
        <taxon>Brassicaceae</taxon>
        <taxon>Brassiceae</taxon>
        <taxon>Brassica</taxon>
    </lineage>
</organism>
<dbReference type="EMBL" id="CM010629">
    <property type="protein sequence ID" value="RID74943.1"/>
    <property type="molecule type" value="Genomic_DNA"/>
</dbReference>
<dbReference type="CDD" id="cd06222">
    <property type="entry name" value="RNase_H_like"/>
    <property type="match status" value="1"/>
</dbReference>
<dbReference type="SUPFAM" id="SSF53098">
    <property type="entry name" value="Ribonuclease H-like"/>
    <property type="match status" value="1"/>
</dbReference>
<feature type="domain" description="RNase H type-1" evidence="1">
    <location>
        <begin position="17"/>
        <end position="135"/>
    </location>
</feature>
<dbReference type="PANTHER" id="PTHR47074">
    <property type="entry name" value="BNAC02G40300D PROTEIN"/>
    <property type="match status" value="1"/>
</dbReference>
<dbReference type="Proteomes" id="UP000264353">
    <property type="component" value="Chromosome A2"/>
</dbReference>
<evidence type="ECO:0000313" key="3">
    <source>
        <dbReference type="Proteomes" id="UP000264353"/>
    </source>
</evidence>
<dbReference type="GO" id="GO:0004523">
    <property type="term" value="F:RNA-DNA hybrid ribonuclease activity"/>
    <property type="evidence" value="ECO:0007669"/>
    <property type="project" value="InterPro"/>
</dbReference>
<dbReference type="Gene3D" id="3.30.420.10">
    <property type="entry name" value="Ribonuclease H-like superfamily/Ribonuclease H"/>
    <property type="match status" value="1"/>
</dbReference>
<dbReference type="PANTHER" id="PTHR47074:SF11">
    <property type="entry name" value="REVERSE TRANSCRIPTASE-LIKE PROTEIN"/>
    <property type="match status" value="1"/>
</dbReference>
<dbReference type="InterPro" id="IPR036397">
    <property type="entry name" value="RNaseH_sf"/>
</dbReference>
<sequence>MCHDQIEGHSDAIICRSDAAWRSGISTAGLAWSFYRANGEIILSHSKSTSFVISSLLAEGLALREAMEHAWALGLMKVIFESDSSQLMAAVEGESNFFDLHGIVSDVISFANSMELARFNFRSRINFVLEDGLAKQALDAYLYQPH</sequence>
<dbReference type="InterPro" id="IPR012337">
    <property type="entry name" value="RNaseH-like_sf"/>
</dbReference>
<dbReference type="InterPro" id="IPR052929">
    <property type="entry name" value="RNase_H-like_EbsB-rel"/>
</dbReference>
<gene>
    <name evidence="2" type="ORF">BRARA_B02017</name>
</gene>
<dbReference type="InterPro" id="IPR044730">
    <property type="entry name" value="RNase_H-like_dom_plant"/>
</dbReference>
<dbReference type="InterPro" id="IPR002156">
    <property type="entry name" value="RNaseH_domain"/>
</dbReference>
<dbReference type="Pfam" id="PF13456">
    <property type="entry name" value="RVT_3"/>
    <property type="match status" value="1"/>
</dbReference>
<dbReference type="AlphaFoldDB" id="A0A398AI39"/>
<proteinExistence type="predicted"/>
<reference evidence="2 3" key="1">
    <citation type="submission" date="2018-06" db="EMBL/GenBank/DDBJ databases">
        <title>WGS assembly of Brassica rapa FPsc.</title>
        <authorList>
            <person name="Bowman J."/>
            <person name="Kohchi T."/>
            <person name="Yamato K."/>
            <person name="Jenkins J."/>
            <person name="Shu S."/>
            <person name="Ishizaki K."/>
            <person name="Yamaoka S."/>
            <person name="Nishihama R."/>
            <person name="Nakamura Y."/>
            <person name="Berger F."/>
            <person name="Adam C."/>
            <person name="Aki S."/>
            <person name="Althoff F."/>
            <person name="Araki T."/>
            <person name="Arteaga-Vazquez M."/>
            <person name="Balasubrmanian S."/>
            <person name="Bauer D."/>
            <person name="Boehm C."/>
            <person name="Briginshaw L."/>
            <person name="Caballero-Perez J."/>
            <person name="Catarino B."/>
            <person name="Chen F."/>
            <person name="Chiyoda S."/>
            <person name="Chovatia M."/>
            <person name="Davies K."/>
            <person name="Delmans M."/>
            <person name="Demura T."/>
            <person name="Dierschke T."/>
            <person name="Dolan L."/>
            <person name="Dorantes-Acosta A."/>
            <person name="Eklund D."/>
            <person name="Florent S."/>
            <person name="Flores-Sandoval E."/>
            <person name="Fujiyama A."/>
            <person name="Fukuzawa H."/>
            <person name="Galik B."/>
            <person name="Grimanelli D."/>
            <person name="Grimwood J."/>
            <person name="Grossniklaus U."/>
            <person name="Hamada T."/>
            <person name="Haseloff J."/>
            <person name="Hetherington A."/>
            <person name="Higo A."/>
            <person name="Hirakawa Y."/>
            <person name="Hundley H."/>
            <person name="Ikeda Y."/>
            <person name="Inoue K."/>
            <person name="Inoue S."/>
            <person name="Ishida S."/>
            <person name="Jia Q."/>
            <person name="Kakita M."/>
            <person name="Kanazawa T."/>
            <person name="Kawai Y."/>
            <person name="Kawashima T."/>
            <person name="Kennedy M."/>
            <person name="Kinose K."/>
            <person name="Kinoshita T."/>
            <person name="Kohara Y."/>
            <person name="Koide E."/>
            <person name="Komatsu K."/>
            <person name="Kopischke S."/>
            <person name="Kubo M."/>
            <person name="Kyozuka J."/>
            <person name="Lagercrantz U."/>
            <person name="Lin S."/>
            <person name="Lindquist E."/>
            <person name="Lipzen A."/>
            <person name="Lu C."/>
            <person name="Luna E."/>
            <person name="Martienssen R."/>
            <person name="Minamino N."/>
            <person name="Mizutani M."/>
            <person name="Mizutani M."/>
            <person name="Mochizuki N."/>
            <person name="Monte I."/>
            <person name="Mosher R."/>
            <person name="Nagasaki H."/>
            <person name="Nakagami H."/>
            <person name="Naramoto S."/>
            <person name="Nishitani K."/>
            <person name="Ohtani M."/>
            <person name="Okamoto T."/>
            <person name="Okumura M."/>
            <person name="Phillips J."/>
            <person name="Pollak B."/>
            <person name="Reinders A."/>
            <person name="Roevekamp M."/>
            <person name="Sano R."/>
            <person name="Sawa S."/>
            <person name="Schmid M."/>
            <person name="Shirakawa M."/>
            <person name="Solano R."/>
            <person name="Spunde A."/>
            <person name="Suetsugu N."/>
            <person name="Sugano S."/>
            <person name="Sugiyama A."/>
            <person name="Sun R."/>
            <person name="Suzuki Y."/>
            <person name="Takenaka M."/>
            <person name="Takezawa D."/>
            <person name="Tomogane H."/>
            <person name="Tsuzuki M."/>
            <person name="Ueda T."/>
            <person name="Umeda M."/>
            <person name="Ward J."/>
            <person name="Watanabe Y."/>
            <person name="Yazaki K."/>
            <person name="Yokoyama R."/>
            <person name="Yoshitake Y."/>
            <person name="Yotsui I."/>
            <person name="Zachgo S."/>
            <person name="Schmutz J."/>
        </authorList>
    </citation>
    <scope>NUCLEOTIDE SEQUENCE [LARGE SCALE GENOMIC DNA]</scope>
    <source>
        <strain evidence="3">cv. B-3</strain>
    </source>
</reference>
<evidence type="ECO:0000313" key="2">
    <source>
        <dbReference type="EMBL" id="RID74943.1"/>
    </source>
</evidence>
<dbReference type="GO" id="GO:0003676">
    <property type="term" value="F:nucleic acid binding"/>
    <property type="evidence" value="ECO:0007669"/>
    <property type="project" value="InterPro"/>
</dbReference>
<accession>A0A398AI39</accession>